<dbReference type="AlphaFoldDB" id="A0A951P7V1"/>
<dbReference type="Pfam" id="PF12680">
    <property type="entry name" value="SnoaL_2"/>
    <property type="match status" value="1"/>
</dbReference>
<evidence type="ECO:0000313" key="2">
    <source>
        <dbReference type="EMBL" id="MBW4464617.1"/>
    </source>
</evidence>
<dbReference type="InterPro" id="IPR037401">
    <property type="entry name" value="SnoaL-like"/>
</dbReference>
<reference evidence="2" key="2">
    <citation type="journal article" date="2022" name="Microbiol. Resour. Announc.">
        <title>Metagenome Sequencing to Explore Phylogenomics of Terrestrial Cyanobacteria.</title>
        <authorList>
            <person name="Ward R.D."/>
            <person name="Stajich J.E."/>
            <person name="Johansen J.R."/>
            <person name="Huntemann M."/>
            <person name="Clum A."/>
            <person name="Foster B."/>
            <person name="Foster B."/>
            <person name="Roux S."/>
            <person name="Palaniappan K."/>
            <person name="Varghese N."/>
            <person name="Mukherjee S."/>
            <person name="Reddy T.B.K."/>
            <person name="Daum C."/>
            <person name="Copeland A."/>
            <person name="Chen I.A."/>
            <person name="Ivanova N.N."/>
            <person name="Kyrpides N.C."/>
            <person name="Shapiro N."/>
            <person name="Eloe-Fadrosh E.A."/>
            <person name="Pietrasiak N."/>
        </authorList>
    </citation>
    <scope>NUCLEOTIDE SEQUENCE</scope>
    <source>
        <strain evidence="2">GSE-TBD4-15B</strain>
    </source>
</reference>
<proteinExistence type="predicted"/>
<dbReference type="Gene3D" id="3.10.450.50">
    <property type="match status" value="1"/>
</dbReference>
<comment type="caution">
    <text evidence="2">The sequence shown here is derived from an EMBL/GenBank/DDBJ whole genome shotgun (WGS) entry which is preliminary data.</text>
</comment>
<dbReference type="SUPFAM" id="SSF54427">
    <property type="entry name" value="NTF2-like"/>
    <property type="match status" value="1"/>
</dbReference>
<organism evidence="2 3">
    <name type="scientific">Pegethrix bostrychoides GSE-TBD4-15B</name>
    <dbReference type="NCBI Taxonomy" id="2839662"/>
    <lineage>
        <taxon>Bacteria</taxon>
        <taxon>Bacillati</taxon>
        <taxon>Cyanobacteriota</taxon>
        <taxon>Cyanophyceae</taxon>
        <taxon>Oculatellales</taxon>
        <taxon>Oculatellaceae</taxon>
        <taxon>Pegethrix</taxon>
    </lineage>
</organism>
<feature type="domain" description="SnoaL-like" evidence="1">
    <location>
        <begin position="101"/>
        <end position="205"/>
    </location>
</feature>
<accession>A0A951P7V1</accession>
<name>A0A951P7V1_9CYAN</name>
<sequence>MFNLNPQVQPITEMMRYLSQIFIGTGLIGLLAIPAMTQARTDEAGFQSNGTAFEPSHDSTALNQQPALDQFPAIVDLAQATQPNQADAETQVIEQRNKEIVQQYFDGWRNGTGSFFELLAPEANWTIMGTGATAGTYRKQALLDQVINPTSARLSTPIVPTVRGIWADGDMVIALWDGEATAGDGRPYRNTYTWYFRMQDGKAVEAIAFLDMQEFNDLWTRVSPRN</sequence>
<evidence type="ECO:0000313" key="3">
    <source>
        <dbReference type="Proteomes" id="UP000707356"/>
    </source>
</evidence>
<reference evidence="2" key="1">
    <citation type="submission" date="2021-05" db="EMBL/GenBank/DDBJ databases">
        <authorList>
            <person name="Pietrasiak N."/>
            <person name="Ward R."/>
            <person name="Stajich J.E."/>
            <person name="Kurbessoian T."/>
        </authorList>
    </citation>
    <scope>NUCLEOTIDE SEQUENCE</scope>
    <source>
        <strain evidence="2">GSE-TBD4-15B</strain>
    </source>
</reference>
<dbReference type="PANTHER" id="PTHR41252:SF1">
    <property type="entry name" value="BLR2505 PROTEIN"/>
    <property type="match status" value="1"/>
</dbReference>
<dbReference type="EMBL" id="JAHHHV010000017">
    <property type="protein sequence ID" value="MBW4464617.1"/>
    <property type="molecule type" value="Genomic_DNA"/>
</dbReference>
<dbReference type="Proteomes" id="UP000707356">
    <property type="component" value="Unassembled WGS sequence"/>
</dbReference>
<dbReference type="InterPro" id="IPR032710">
    <property type="entry name" value="NTF2-like_dom_sf"/>
</dbReference>
<dbReference type="PANTHER" id="PTHR41252">
    <property type="entry name" value="BLR2505 PROTEIN"/>
    <property type="match status" value="1"/>
</dbReference>
<evidence type="ECO:0000259" key="1">
    <source>
        <dbReference type="Pfam" id="PF12680"/>
    </source>
</evidence>
<gene>
    <name evidence="2" type="ORF">KME07_04135</name>
</gene>
<protein>
    <submittedName>
        <fullName evidence="2">Nuclear transport factor 2 family protein</fullName>
    </submittedName>
</protein>